<dbReference type="SUPFAM" id="SSF47473">
    <property type="entry name" value="EF-hand"/>
    <property type="match status" value="1"/>
</dbReference>
<name>A0AAN8KFB4_PATCE</name>
<accession>A0AAN8KFB4</accession>
<dbReference type="AlphaFoldDB" id="A0AAN8KFB4"/>
<gene>
    <name evidence="2" type="ORF">SNE40_002314</name>
</gene>
<keyword evidence="3" id="KW-1185">Reference proteome</keyword>
<reference evidence="2 3" key="1">
    <citation type="submission" date="2024-01" db="EMBL/GenBank/DDBJ databases">
        <title>The genome of the rayed Mediterranean limpet Patella caerulea (Linnaeus, 1758).</title>
        <authorList>
            <person name="Anh-Thu Weber A."/>
            <person name="Halstead-Nussloch G."/>
        </authorList>
    </citation>
    <scope>NUCLEOTIDE SEQUENCE [LARGE SCALE GENOMIC DNA]</scope>
    <source>
        <strain evidence="2">AATW-2023a</strain>
        <tissue evidence="2">Whole specimen</tissue>
    </source>
</reference>
<sequence>MVEYAEIRDHFDRIYTNGDGEISQEELANDSVGEGVSSPLFKLYDVNGDGKITWTDAKLFYFELGREYGNDIDLEEHLEYFLSQTESEDSGITVEAFVRARRNFLAMDSLSMIT</sequence>
<dbReference type="Gene3D" id="1.10.238.10">
    <property type="entry name" value="EF-hand"/>
    <property type="match status" value="1"/>
</dbReference>
<evidence type="ECO:0000259" key="1">
    <source>
        <dbReference type="PROSITE" id="PS50222"/>
    </source>
</evidence>
<dbReference type="GO" id="GO:0005509">
    <property type="term" value="F:calcium ion binding"/>
    <property type="evidence" value="ECO:0007669"/>
    <property type="project" value="InterPro"/>
</dbReference>
<evidence type="ECO:0000313" key="3">
    <source>
        <dbReference type="Proteomes" id="UP001347796"/>
    </source>
</evidence>
<evidence type="ECO:0000313" key="2">
    <source>
        <dbReference type="EMBL" id="KAK6190450.1"/>
    </source>
</evidence>
<comment type="caution">
    <text evidence="2">The sequence shown here is derived from an EMBL/GenBank/DDBJ whole genome shotgun (WGS) entry which is preliminary data.</text>
</comment>
<dbReference type="Pfam" id="PF13202">
    <property type="entry name" value="EF-hand_5"/>
    <property type="match status" value="2"/>
</dbReference>
<proteinExistence type="predicted"/>
<dbReference type="PROSITE" id="PS50222">
    <property type="entry name" value="EF_HAND_2"/>
    <property type="match status" value="1"/>
</dbReference>
<feature type="domain" description="EF-hand" evidence="1">
    <location>
        <begin position="40"/>
        <end position="67"/>
    </location>
</feature>
<dbReference type="InterPro" id="IPR002048">
    <property type="entry name" value="EF_hand_dom"/>
</dbReference>
<dbReference type="EMBL" id="JAZGQO010000002">
    <property type="protein sequence ID" value="KAK6190450.1"/>
    <property type="molecule type" value="Genomic_DNA"/>
</dbReference>
<dbReference type="Proteomes" id="UP001347796">
    <property type="component" value="Unassembled WGS sequence"/>
</dbReference>
<organism evidence="2 3">
    <name type="scientific">Patella caerulea</name>
    <name type="common">Rayed Mediterranean limpet</name>
    <dbReference type="NCBI Taxonomy" id="87958"/>
    <lineage>
        <taxon>Eukaryota</taxon>
        <taxon>Metazoa</taxon>
        <taxon>Spiralia</taxon>
        <taxon>Lophotrochozoa</taxon>
        <taxon>Mollusca</taxon>
        <taxon>Gastropoda</taxon>
        <taxon>Patellogastropoda</taxon>
        <taxon>Patelloidea</taxon>
        <taxon>Patellidae</taxon>
        <taxon>Patella</taxon>
    </lineage>
</organism>
<dbReference type="InterPro" id="IPR011992">
    <property type="entry name" value="EF-hand-dom_pair"/>
</dbReference>
<protein>
    <recommendedName>
        <fullName evidence="1">EF-hand domain-containing protein</fullName>
    </recommendedName>
</protein>